<dbReference type="GeneID" id="119727773"/>
<dbReference type="RefSeq" id="XP_038055759.1">
    <property type="nucleotide sequence ID" value="XM_038199831.1"/>
</dbReference>
<feature type="domain" description="F-box" evidence="2">
    <location>
        <begin position="1"/>
        <end position="31"/>
    </location>
</feature>
<proteinExistence type="predicted"/>
<dbReference type="AlphaFoldDB" id="A0A913ZW61"/>
<keyword evidence="1" id="KW-0833">Ubl conjugation pathway</keyword>
<evidence type="ECO:0000256" key="1">
    <source>
        <dbReference type="ARBA" id="ARBA00022786"/>
    </source>
</evidence>
<sequence length="643" mass="70396">MELPTELISYILRFLTSAERHEASLVCKKWYYASLDPALHQSSVITLRASSSSGEKFNHLGQRKSPSLVVSHIDGSANCSQVLEEIGHHLGPHLTNLSLRGSDVTETVFVGIMGHCSGLQKLDLSCCNSLFMSGNLLQKEKEREKVRKPLDNVKSLNLATNRYLSDVLFDRLADVMPNVARLSLASCNIVHQSDAYLSTQQKSASFMSLSNFLMYLQAHADKIVTLDLSCTGIGSEALTLISHVKGLALEELTLKKCSGISNEGVARLVKKQTSLKSLDLSGIASLHSPSLIAIANHLPHLEHLNASEWSQLEPQASEYLSSLSHLKSVNLSNCYHIGQHYLSKGLGSSNSANLISLSLGGCGSVRDDVVLSLVKSLPQLEQLDLNSCFGVGDSSVHAISRFLPNLKKLRLAWCKKITDFGILGLDQNAPVFITDNETTKHYSDRFTKSHSNMGFFKLPSFNEKIHDIPEKEILKLMDAPDQVNLTALTKLESLDLMACNHLTDVCISHAIHFPKLRSLNLSLCSNITDQSLAAVATNNPKLVELLIGQCHQVSDAGLKILVERRKGLQSLDVCGCGKVTDAALLELGRHTKHLKHLNISQCGSVTMAMAEKLQQQVPSLRSIQMAHISSGGSAFYHYQPINI</sequence>
<dbReference type="SUPFAM" id="SSF52047">
    <property type="entry name" value="RNI-like"/>
    <property type="match status" value="2"/>
</dbReference>
<keyword evidence="4" id="KW-1185">Reference proteome</keyword>
<dbReference type="Pfam" id="PF25372">
    <property type="entry name" value="DUF7885"/>
    <property type="match status" value="2"/>
</dbReference>
<dbReference type="SMART" id="SM00256">
    <property type="entry name" value="FBOX"/>
    <property type="match status" value="1"/>
</dbReference>
<dbReference type="InterPro" id="IPR006553">
    <property type="entry name" value="Leu-rich_rpt_Cys-con_subtyp"/>
</dbReference>
<dbReference type="InterPro" id="IPR032675">
    <property type="entry name" value="LRR_dom_sf"/>
</dbReference>
<dbReference type="PANTHER" id="PTHR13318">
    <property type="entry name" value="PARTNER OF PAIRED, ISOFORM B-RELATED"/>
    <property type="match status" value="1"/>
</dbReference>
<dbReference type="Gene3D" id="1.20.1280.50">
    <property type="match status" value="1"/>
</dbReference>
<dbReference type="Proteomes" id="UP000887568">
    <property type="component" value="Unplaced"/>
</dbReference>
<dbReference type="SMART" id="SM00367">
    <property type="entry name" value="LRR_CC"/>
    <property type="match status" value="11"/>
</dbReference>
<dbReference type="PROSITE" id="PS50181">
    <property type="entry name" value="FBOX"/>
    <property type="match status" value="1"/>
</dbReference>
<protein>
    <recommendedName>
        <fullName evidence="2">F-box domain-containing protein</fullName>
    </recommendedName>
</protein>
<dbReference type="InterPro" id="IPR001810">
    <property type="entry name" value="F-box_dom"/>
</dbReference>
<name>A0A913ZW61_PATMI</name>
<dbReference type="Gene3D" id="3.80.10.10">
    <property type="entry name" value="Ribonuclease Inhibitor"/>
    <property type="match status" value="4"/>
</dbReference>
<dbReference type="OrthoDB" id="27842at2759"/>
<dbReference type="SUPFAM" id="SSF81383">
    <property type="entry name" value="F-box domain"/>
    <property type="match status" value="1"/>
</dbReference>
<dbReference type="GO" id="GO:0031146">
    <property type="term" value="P:SCF-dependent proteasomal ubiquitin-dependent protein catabolic process"/>
    <property type="evidence" value="ECO:0007669"/>
    <property type="project" value="TreeGrafter"/>
</dbReference>
<dbReference type="EnsemblMetazoa" id="XM_038199831.1">
    <property type="protein sequence ID" value="XP_038055759.1"/>
    <property type="gene ID" value="LOC119727773"/>
</dbReference>
<evidence type="ECO:0000313" key="3">
    <source>
        <dbReference type="EnsemblMetazoa" id="XP_038055759.1"/>
    </source>
</evidence>
<dbReference type="InterPro" id="IPR057207">
    <property type="entry name" value="FBXL15_LRR"/>
</dbReference>
<evidence type="ECO:0000313" key="4">
    <source>
        <dbReference type="Proteomes" id="UP000887568"/>
    </source>
</evidence>
<dbReference type="Pfam" id="PF12937">
    <property type="entry name" value="F-box-like"/>
    <property type="match status" value="1"/>
</dbReference>
<organism evidence="3 4">
    <name type="scientific">Patiria miniata</name>
    <name type="common">Bat star</name>
    <name type="synonym">Asterina miniata</name>
    <dbReference type="NCBI Taxonomy" id="46514"/>
    <lineage>
        <taxon>Eukaryota</taxon>
        <taxon>Metazoa</taxon>
        <taxon>Echinodermata</taxon>
        <taxon>Eleutherozoa</taxon>
        <taxon>Asterozoa</taxon>
        <taxon>Asteroidea</taxon>
        <taxon>Valvatacea</taxon>
        <taxon>Valvatida</taxon>
        <taxon>Asterinidae</taxon>
        <taxon>Patiria</taxon>
    </lineage>
</organism>
<dbReference type="InterPro" id="IPR036047">
    <property type="entry name" value="F-box-like_dom_sf"/>
</dbReference>
<dbReference type="GO" id="GO:0019005">
    <property type="term" value="C:SCF ubiquitin ligase complex"/>
    <property type="evidence" value="ECO:0007669"/>
    <property type="project" value="TreeGrafter"/>
</dbReference>
<accession>A0A913ZW61</accession>
<reference evidence="3" key="1">
    <citation type="submission" date="2022-11" db="UniProtKB">
        <authorList>
            <consortium name="EnsemblMetazoa"/>
        </authorList>
    </citation>
    <scope>IDENTIFICATION</scope>
</reference>
<dbReference type="FunFam" id="3.80.10.10:FF:000647">
    <property type="entry name" value="Leucine-rich repeat-containing 29"/>
    <property type="match status" value="1"/>
</dbReference>
<evidence type="ECO:0000259" key="2">
    <source>
        <dbReference type="PROSITE" id="PS50181"/>
    </source>
</evidence>
<dbReference type="OMA" id="SINLWYC"/>